<proteinExistence type="predicted"/>
<protein>
    <recommendedName>
        <fullName evidence="1">UspA domain-containing protein</fullName>
    </recommendedName>
</protein>
<dbReference type="InterPro" id="IPR006016">
    <property type="entry name" value="UspA"/>
</dbReference>
<sequence length="276" mass="31287">MKTILIPIDFSSATQHVLNYVAYASKDVEIMRIILLISTYTSIYQQIIFSAEYMCLNEHNVETERKGIVSHLEDLSHKFSERVNITTKVEKAITELPLINAINRLIAQEDPDLLILNSDQSDVKSGYIGKNVIAIVKASTVPTLVIPSNAHYQTFQTALVPIDFQELDRLTVFRQPLAVTSHISPFLKVLDITGRGDFQREKQNLSRLLTGFSFEAYQTENSDILEGIMGFIRQHDLQLIIALPGKYNFFKRLTHKSITQTIALKSDLPVLILKQP</sequence>
<dbReference type="Pfam" id="PF00582">
    <property type="entry name" value="Usp"/>
    <property type="match status" value="1"/>
</dbReference>
<evidence type="ECO:0000313" key="3">
    <source>
        <dbReference type="Proteomes" id="UP001501411"/>
    </source>
</evidence>
<dbReference type="Gene3D" id="3.40.50.12370">
    <property type="match status" value="1"/>
</dbReference>
<dbReference type="EMBL" id="BAABIQ010000025">
    <property type="protein sequence ID" value="GAA4790349.1"/>
    <property type="molecule type" value="Genomic_DNA"/>
</dbReference>
<accession>A0ABP9B5V4</accession>
<gene>
    <name evidence="2" type="ORF">GCM10023231_17830</name>
</gene>
<evidence type="ECO:0000313" key="2">
    <source>
        <dbReference type="EMBL" id="GAA4790349.1"/>
    </source>
</evidence>
<organism evidence="2 3">
    <name type="scientific">Olivibacter ginsenosidimutans</name>
    <dbReference type="NCBI Taxonomy" id="1176537"/>
    <lineage>
        <taxon>Bacteria</taxon>
        <taxon>Pseudomonadati</taxon>
        <taxon>Bacteroidota</taxon>
        <taxon>Sphingobacteriia</taxon>
        <taxon>Sphingobacteriales</taxon>
        <taxon>Sphingobacteriaceae</taxon>
        <taxon>Olivibacter</taxon>
    </lineage>
</organism>
<name>A0ABP9B5V4_9SPHI</name>
<feature type="domain" description="UspA" evidence="1">
    <location>
        <begin position="1"/>
        <end position="147"/>
    </location>
</feature>
<keyword evidence="3" id="KW-1185">Reference proteome</keyword>
<reference evidence="3" key="1">
    <citation type="journal article" date="2019" name="Int. J. Syst. Evol. Microbiol.">
        <title>The Global Catalogue of Microorganisms (GCM) 10K type strain sequencing project: providing services to taxonomists for standard genome sequencing and annotation.</title>
        <authorList>
            <consortium name="The Broad Institute Genomics Platform"/>
            <consortium name="The Broad Institute Genome Sequencing Center for Infectious Disease"/>
            <person name="Wu L."/>
            <person name="Ma J."/>
        </authorList>
    </citation>
    <scope>NUCLEOTIDE SEQUENCE [LARGE SCALE GENOMIC DNA]</scope>
    <source>
        <strain evidence="3">JCM 18200</strain>
    </source>
</reference>
<dbReference type="Proteomes" id="UP001501411">
    <property type="component" value="Unassembled WGS sequence"/>
</dbReference>
<dbReference type="SUPFAM" id="SSF52402">
    <property type="entry name" value="Adenine nucleotide alpha hydrolases-like"/>
    <property type="match status" value="2"/>
</dbReference>
<dbReference type="RefSeq" id="WP_345231410.1">
    <property type="nucleotide sequence ID" value="NZ_BAABIQ010000025.1"/>
</dbReference>
<comment type="caution">
    <text evidence="2">The sequence shown here is derived from an EMBL/GenBank/DDBJ whole genome shotgun (WGS) entry which is preliminary data.</text>
</comment>
<evidence type="ECO:0000259" key="1">
    <source>
        <dbReference type="Pfam" id="PF00582"/>
    </source>
</evidence>